<dbReference type="InterPro" id="IPR007866">
    <property type="entry name" value="TRIC_channel"/>
</dbReference>
<comment type="subcellular location">
    <subcellularLocation>
        <location evidence="1">Endoplasmic reticulum membrane</location>
        <topology evidence="1">Multi-pass membrane protein</topology>
    </subcellularLocation>
</comment>
<comment type="similarity">
    <text evidence="2">Belongs to the TMEM38 family.</text>
</comment>
<dbReference type="PANTHER" id="PTHR12454">
    <property type="entry name" value="TRIMERIC INTRACELLULAR CATION CHANNEL"/>
    <property type="match status" value="1"/>
</dbReference>
<evidence type="ECO:0000256" key="9">
    <source>
        <dbReference type="ARBA" id="ARBA00022989"/>
    </source>
</evidence>
<dbReference type="STRING" id="48701.ENSPMEP00000022359"/>
<keyword evidence="9" id="KW-1133">Transmembrane helix</keyword>
<sequence>MDIFQYGLANLPMFPYFEIAHYIVSVLALREQQGASGKCARTSVFLSWFKRHLLKV</sequence>
<evidence type="ECO:0000256" key="2">
    <source>
        <dbReference type="ARBA" id="ARBA00005766"/>
    </source>
</evidence>
<evidence type="ECO:0000256" key="12">
    <source>
        <dbReference type="ARBA" id="ARBA00023303"/>
    </source>
</evidence>
<reference evidence="16" key="1">
    <citation type="submission" date="2025-08" db="UniProtKB">
        <authorList>
            <consortium name="Ensembl"/>
        </authorList>
    </citation>
    <scope>IDENTIFICATION</scope>
</reference>
<evidence type="ECO:0000256" key="4">
    <source>
        <dbReference type="ARBA" id="ARBA00022538"/>
    </source>
</evidence>
<evidence type="ECO:0000256" key="5">
    <source>
        <dbReference type="ARBA" id="ARBA00022692"/>
    </source>
</evidence>
<organism evidence="16 17">
    <name type="scientific">Poecilia mexicana</name>
    <dbReference type="NCBI Taxonomy" id="48701"/>
    <lineage>
        <taxon>Eukaryota</taxon>
        <taxon>Metazoa</taxon>
        <taxon>Chordata</taxon>
        <taxon>Craniata</taxon>
        <taxon>Vertebrata</taxon>
        <taxon>Euteleostomi</taxon>
        <taxon>Actinopterygii</taxon>
        <taxon>Neopterygii</taxon>
        <taxon>Teleostei</taxon>
        <taxon>Neoteleostei</taxon>
        <taxon>Acanthomorphata</taxon>
        <taxon>Ovalentaria</taxon>
        <taxon>Atherinomorphae</taxon>
        <taxon>Cyprinodontiformes</taxon>
        <taxon>Poeciliidae</taxon>
        <taxon>Poeciliinae</taxon>
        <taxon>Poecilia</taxon>
    </lineage>
</organism>
<evidence type="ECO:0000256" key="14">
    <source>
        <dbReference type="ARBA" id="ARBA00045968"/>
    </source>
</evidence>
<evidence type="ECO:0000256" key="3">
    <source>
        <dbReference type="ARBA" id="ARBA00022448"/>
    </source>
</evidence>
<keyword evidence="4" id="KW-0633">Potassium transport</keyword>
<evidence type="ECO:0000256" key="1">
    <source>
        <dbReference type="ARBA" id="ARBA00004477"/>
    </source>
</evidence>
<dbReference type="GO" id="GO:0005789">
    <property type="term" value="C:endoplasmic reticulum membrane"/>
    <property type="evidence" value="ECO:0007669"/>
    <property type="project" value="UniProtKB-SubCell"/>
</dbReference>
<dbReference type="GO" id="GO:0042802">
    <property type="term" value="F:identical protein binding"/>
    <property type="evidence" value="ECO:0007669"/>
    <property type="project" value="InterPro"/>
</dbReference>
<evidence type="ECO:0000256" key="8">
    <source>
        <dbReference type="ARBA" id="ARBA00022958"/>
    </source>
</evidence>
<evidence type="ECO:0000256" key="6">
    <source>
        <dbReference type="ARBA" id="ARBA00022824"/>
    </source>
</evidence>
<keyword evidence="6" id="KW-0256">Endoplasmic reticulum</keyword>
<evidence type="ECO:0000256" key="7">
    <source>
        <dbReference type="ARBA" id="ARBA00022826"/>
    </source>
</evidence>
<name>A0A3B3Y4T8_9TELE</name>
<keyword evidence="8" id="KW-0630">Potassium</keyword>
<protein>
    <submittedName>
        <fullName evidence="16">Uncharacterized protein</fullName>
    </submittedName>
</protein>
<dbReference type="Ensembl" id="ENSPMET00000012935.1">
    <property type="protein sequence ID" value="ENSPMEP00000022359.1"/>
    <property type="gene ID" value="ENSPMEG00000003222.1"/>
</dbReference>
<evidence type="ECO:0000256" key="11">
    <source>
        <dbReference type="ARBA" id="ARBA00023136"/>
    </source>
</evidence>
<accession>A0A3B3Y4T8</accession>
<dbReference type="Proteomes" id="UP000261480">
    <property type="component" value="Unplaced"/>
</dbReference>
<keyword evidence="7" id="KW-0631">Potassium channel</keyword>
<comment type="function">
    <text evidence="14">Intracellular monovalent cation channel required for maintenance of rapid intracellular calcium release. Acts as a potassium counter-ion channel that functions in synchronization with calcium release from intracellular stores. Activated by increased cytosolic Ca(2+) levels.</text>
</comment>
<evidence type="ECO:0000256" key="10">
    <source>
        <dbReference type="ARBA" id="ARBA00023065"/>
    </source>
</evidence>
<comment type="catalytic activity">
    <reaction evidence="13">
        <text>K(+)(in) = K(+)(out)</text>
        <dbReference type="Rhea" id="RHEA:29463"/>
        <dbReference type="ChEBI" id="CHEBI:29103"/>
    </reaction>
</comment>
<evidence type="ECO:0000256" key="13">
    <source>
        <dbReference type="ARBA" id="ARBA00034430"/>
    </source>
</evidence>
<evidence type="ECO:0000313" key="16">
    <source>
        <dbReference type="Ensembl" id="ENSPMEP00000022359.1"/>
    </source>
</evidence>
<dbReference type="AlphaFoldDB" id="A0A3B3Y4T8"/>
<keyword evidence="10" id="KW-0406">Ion transport</keyword>
<proteinExistence type="inferred from homology"/>
<evidence type="ECO:0000256" key="15">
    <source>
        <dbReference type="ARBA" id="ARBA00047059"/>
    </source>
</evidence>
<reference evidence="16" key="2">
    <citation type="submission" date="2025-09" db="UniProtKB">
        <authorList>
            <consortium name="Ensembl"/>
        </authorList>
    </citation>
    <scope>IDENTIFICATION</scope>
</reference>
<keyword evidence="17" id="KW-1185">Reference proteome</keyword>
<keyword evidence="11" id="KW-0472">Membrane</keyword>
<keyword evidence="5" id="KW-0812">Transmembrane</keyword>
<keyword evidence="3" id="KW-0813">Transport</keyword>
<comment type="subunit">
    <text evidence="15">Homotrimer; conformation seems to be controled by binding to diacylglycerol (DAG).</text>
</comment>
<dbReference type="GO" id="GO:0005267">
    <property type="term" value="F:potassium channel activity"/>
    <property type="evidence" value="ECO:0007669"/>
    <property type="project" value="UniProtKB-KW"/>
</dbReference>
<evidence type="ECO:0000313" key="17">
    <source>
        <dbReference type="Proteomes" id="UP000261480"/>
    </source>
</evidence>
<keyword evidence="12" id="KW-0407">Ion channel</keyword>
<dbReference type="PANTHER" id="PTHR12454:SF5">
    <property type="entry name" value="TRIMERIC INTRACELLULAR CATION CHANNEL TYPE B"/>
    <property type="match status" value="1"/>
</dbReference>